<dbReference type="GeneID" id="130470742"/>
<feature type="compositionally biased region" description="Basic and acidic residues" evidence="1">
    <location>
        <begin position="135"/>
        <end position="147"/>
    </location>
</feature>
<protein>
    <recommendedName>
        <fullName evidence="4">Myb/SANT-like domain-containing protein</fullName>
    </recommendedName>
</protein>
<evidence type="ECO:0008006" key="4">
    <source>
        <dbReference type="Google" id="ProtNLM"/>
    </source>
</evidence>
<evidence type="ECO:0000313" key="3">
    <source>
        <dbReference type="RefSeq" id="XP_056697241.1"/>
    </source>
</evidence>
<dbReference type="PANTHER" id="PTHR46250:SF4">
    <property type="entry name" value="MYB_SANT-LIKE DOMAIN-CONTAINING PROTEIN"/>
    <property type="match status" value="1"/>
</dbReference>
<evidence type="ECO:0000256" key="1">
    <source>
        <dbReference type="SAM" id="MobiDB-lite"/>
    </source>
</evidence>
<accession>A0ABM3RNN8</accession>
<feature type="region of interest" description="Disordered" evidence="1">
    <location>
        <begin position="118"/>
        <end position="170"/>
    </location>
</feature>
<feature type="compositionally biased region" description="Polar residues" evidence="1">
    <location>
        <begin position="148"/>
        <end position="161"/>
    </location>
</feature>
<gene>
    <name evidence="3" type="primary">LOC130470742</name>
</gene>
<dbReference type="RefSeq" id="XP_056697241.1">
    <property type="nucleotide sequence ID" value="XM_056841263.1"/>
</dbReference>
<proteinExistence type="predicted"/>
<reference evidence="2" key="1">
    <citation type="journal article" date="2021" name="Nat. Commun.">
        <title>Genomic analyses provide insights into spinach domestication and the genetic basis of agronomic traits.</title>
        <authorList>
            <person name="Cai X."/>
            <person name="Sun X."/>
            <person name="Xu C."/>
            <person name="Sun H."/>
            <person name="Wang X."/>
            <person name="Ge C."/>
            <person name="Zhang Z."/>
            <person name="Wang Q."/>
            <person name="Fei Z."/>
            <person name="Jiao C."/>
            <person name="Wang Q."/>
        </authorList>
    </citation>
    <scope>NUCLEOTIDE SEQUENCE [LARGE SCALE GENOMIC DNA]</scope>
    <source>
        <strain evidence="2">cv. Varoflay</strain>
    </source>
</reference>
<sequence>MNTSGWKVDTGHKSGYLSFIDKEIAKKLPNSAIKADPHIKSKVKVMKKHLMYILEIQQNGSGFGWDDEHKMVTGSRDIFMGWAKSRDGASSLWMKPMIHYDKLVEIYANDLANGSKVKGPGDEFEINEDQSTKNGGEDGNHVIDESGCHSQANTTPSSSRQSLKRKAPENDPLEAEFIQISKSISSLLEAEKESALAMNEIKKAFTHEVDVHEKISGNRKELFQILCALPGLTPEQVVKATRLIGQDTAKMDLFFPMPDDYKVIFVRQKIDGSH</sequence>
<organism evidence="2 3">
    <name type="scientific">Spinacia oleracea</name>
    <name type="common">Spinach</name>
    <dbReference type="NCBI Taxonomy" id="3562"/>
    <lineage>
        <taxon>Eukaryota</taxon>
        <taxon>Viridiplantae</taxon>
        <taxon>Streptophyta</taxon>
        <taxon>Embryophyta</taxon>
        <taxon>Tracheophyta</taxon>
        <taxon>Spermatophyta</taxon>
        <taxon>Magnoliopsida</taxon>
        <taxon>eudicotyledons</taxon>
        <taxon>Gunneridae</taxon>
        <taxon>Pentapetalae</taxon>
        <taxon>Caryophyllales</taxon>
        <taxon>Chenopodiaceae</taxon>
        <taxon>Chenopodioideae</taxon>
        <taxon>Anserineae</taxon>
        <taxon>Spinacia</taxon>
    </lineage>
</organism>
<evidence type="ECO:0000313" key="2">
    <source>
        <dbReference type="Proteomes" id="UP000813463"/>
    </source>
</evidence>
<reference evidence="3" key="2">
    <citation type="submission" date="2025-08" db="UniProtKB">
        <authorList>
            <consortium name="RefSeq"/>
        </authorList>
    </citation>
    <scope>IDENTIFICATION</scope>
    <source>
        <tissue evidence="3">Leaf</tissue>
    </source>
</reference>
<name>A0ABM3RNN8_SPIOL</name>
<dbReference type="Proteomes" id="UP000813463">
    <property type="component" value="Chromosome 3"/>
</dbReference>
<keyword evidence="2" id="KW-1185">Reference proteome</keyword>
<dbReference type="PANTHER" id="PTHR46250">
    <property type="entry name" value="MYB/SANT-LIKE DNA-BINDING DOMAIN PROTEIN-RELATED"/>
    <property type="match status" value="1"/>
</dbReference>